<dbReference type="EMBL" id="QQAZ01000004">
    <property type="protein sequence ID" value="RDI51922.1"/>
    <property type="molecule type" value="Genomic_DNA"/>
</dbReference>
<protein>
    <submittedName>
        <fullName evidence="5">2-polyprenyl-6-methoxyphenol hydroxylase-like FAD-dependent oxidoreductase</fullName>
    </submittedName>
</protein>
<dbReference type="InterPro" id="IPR050641">
    <property type="entry name" value="RIFMO-like"/>
</dbReference>
<keyword evidence="2" id="KW-0285">Flavoprotein</keyword>
<dbReference type="SUPFAM" id="SSF51905">
    <property type="entry name" value="FAD/NAD(P)-binding domain"/>
    <property type="match status" value="1"/>
</dbReference>
<dbReference type="GO" id="GO:0071949">
    <property type="term" value="F:FAD binding"/>
    <property type="evidence" value="ECO:0007669"/>
    <property type="project" value="InterPro"/>
</dbReference>
<gene>
    <name evidence="5" type="ORF">DFR68_104406</name>
</gene>
<evidence type="ECO:0000256" key="2">
    <source>
        <dbReference type="ARBA" id="ARBA00022630"/>
    </source>
</evidence>
<sequence length="510" mass="54445">MSRIPVVIAGGGSVGLAAAVFLGHHGVPSLVIERREAPSNHPRALGISPRTLEFFREVGLRDAVDRAAVRSAQPWRAEARTVVEIDRGQAARPHLPKGIELSPESPRGHYPQDRLDSALLPAARERGATVEFGIGVAGVEQDADEVVVTLSDGRVVRAAYLIGADGVNSTVRRELGVSTTGPGEIGDVNMNILFDADLVGHFGSMPVMTQISHPDATGILLAVGERRWVLHVLLPPEGTMSEEKCAEAVRTAIGADVPVRILGAIPWRANVRMADEFRCGRAFLVGDAARAITPLGAFGLNTGVADAHNLAWKLAFVLGGRAGDGLLDTYHTERHAIAELVTRQALLRWENPRLHWDPTAVAERAAAGAWNAVMVTMGYRYDSAAVIDPVVEVPSTEDLAASLDGAPGSRVPHRWVAPGVSTLDLHESGFALLAGPRGEEWHDAAEKASTATELDLRVAFLDEDSAAAVRIGDRGAILVRPDGFIAWRTDDVAAPEVLRKVVDTVTARHL</sequence>
<evidence type="ECO:0000256" key="3">
    <source>
        <dbReference type="ARBA" id="ARBA00022827"/>
    </source>
</evidence>
<dbReference type="Proteomes" id="UP000255355">
    <property type="component" value="Unassembled WGS sequence"/>
</dbReference>
<evidence type="ECO:0000313" key="5">
    <source>
        <dbReference type="EMBL" id="RDI51922.1"/>
    </source>
</evidence>
<dbReference type="RefSeq" id="WP_068015273.1">
    <property type="nucleotide sequence ID" value="NZ_QQAZ01000004.1"/>
</dbReference>
<dbReference type="Pfam" id="PF21274">
    <property type="entry name" value="Rng_hyd_C"/>
    <property type="match status" value="1"/>
</dbReference>
<name>A0A370H694_9NOCA</name>
<dbReference type="Gene3D" id="3.40.30.120">
    <property type="match status" value="1"/>
</dbReference>
<accession>A0A370H694</accession>
<dbReference type="STRING" id="1210089.GCA_001613165_01441"/>
<dbReference type="InterPro" id="IPR036188">
    <property type="entry name" value="FAD/NAD-bd_sf"/>
</dbReference>
<evidence type="ECO:0000259" key="4">
    <source>
        <dbReference type="Pfam" id="PF01494"/>
    </source>
</evidence>
<dbReference type="AlphaFoldDB" id="A0A370H694"/>
<dbReference type="OrthoDB" id="8670884at2"/>
<proteinExistence type="predicted"/>
<keyword evidence="6" id="KW-1185">Reference proteome</keyword>
<keyword evidence="3" id="KW-0274">FAD</keyword>
<dbReference type="PRINTS" id="PR00420">
    <property type="entry name" value="RNGMNOXGNASE"/>
</dbReference>
<evidence type="ECO:0000256" key="1">
    <source>
        <dbReference type="ARBA" id="ARBA00001974"/>
    </source>
</evidence>
<dbReference type="Gene3D" id="3.30.9.10">
    <property type="entry name" value="D-Amino Acid Oxidase, subunit A, domain 2"/>
    <property type="match status" value="1"/>
</dbReference>
<dbReference type="PANTHER" id="PTHR43004:SF19">
    <property type="entry name" value="BINDING MONOOXYGENASE, PUTATIVE (JCVI)-RELATED"/>
    <property type="match status" value="1"/>
</dbReference>
<dbReference type="GO" id="GO:0016709">
    <property type="term" value="F:oxidoreductase activity, acting on paired donors, with incorporation or reduction of molecular oxygen, NAD(P)H as one donor, and incorporation of one atom of oxygen"/>
    <property type="evidence" value="ECO:0007669"/>
    <property type="project" value="UniProtKB-ARBA"/>
</dbReference>
<feature type="domain" description="FAD-binding" evidence="4">
    <location>
        <begin position="4"/>
        <end position="344"/>
    </location>
</feature>
<dbReference type="InterPro" id="IPR002938">
    <property type="entry name" value="FAD-bd"/>
</dbReference>
<dbReference type="Pfam" id="PF01494">
    <property type="entry name" value="FAD_binding_3"/>
    <property type="match status" value="1"/>
</dbReference>
<evidence type="ECO:0000313" key="6">
    <source>
        <dbReference type="Proteomes" id="UP000255355"/>
    </source>
</evidence>
<dbReference type="Gene3D" id="3.50.50.60">
    <property type="entry name" value="FAD/NAD(P)-binding domain"/>
    <property type="match status" value="1"/>
</dbReference>
<comment type="caution">
    <text evidence="5">The sequence shown here is derived from an EMBL/GenBank/DDBJ whole genome shotgun (WGS) entry which is preliminary data.</text>
</comment>
<organism evidence="5 6">
    <name type="scientific">Nocardia mexicana</name>
    <dbReference type="NCBI Taxonomy" id="279262"/>
    <lineage>
        <taxon>Bacteria</taxon>
        <taxon>Bacillati</taxon>
        <taxon>Actinomycetota</taxon>
        <taxon>Actinomycetes</taxon>
        <taxon>Mycobacteriales</taxon>
        <taxon>Nocardiaceae</taxon>
        <taxon>Nocardia</taxon>
    </lineage>
</organism>
<comment type="cofactor">
    <cofactor evidence="1">
        <name>FAD</name>
        <dbReference type="ChEBI" id="CHEBI:57692"/>
    </cofactor>
</comment>
<reference evidence="5 6" key="1">
    <citation type="submission" date="2018-07" db="EMBL/GenBank/DDBJ databases">
        <title>Genomic Encyclopedia of Type Strains, Phase IV (KMG-IV): sequencing the most valuable type-strain genomes for metagenomic binning, comparative biology and taxonomic classification.</title>
        <authorList>
            <person name="Goeker M."/>
        </authorList>
    </citation>
    <scope>NUCLEOTIDE SEQUENCE [LARGE SCALE GENOMIC DNA]</scope>
    <source>
        <strain evidence="5 6">DSM 44952</strain>
    </source>
</reference>
<dbReference type="PANTHER" id="PTHR43004">
    <property type="entry name" value="TRK SYSTEM POTASSIUM UPTAKE PROTEIN"/>
    <property type="match status" value="1"/>
</dbReference>